<keyword evidence="2 4" id="KW-1133">Transmembrane helix</keyword>
<dbReference type="GeneID" id="46910152"/>
<dbReference type="InterPro" id="IPR020846">
    <property type="entry name" value="MFS_dom"/>
</dbReference>
<feature type="transmembrane region" description="Helical" evidence="4">
    <location>
        <begin position="262"/>
        <end position="282"/>
    </location>
</feature>
<reference evidence="7" key="1">
    <citation type="submission" date="2016-10" db="EMBL/GenBank/DDBJ databases">
        <title>Pseudomonas frederiksbergensis ERGS4:02 complete genome.</title>
        <authorList>
            <person name="Kumar R."/>
            <person name="Acharya V."/>
            <person name="Singh D."/>
        </authorList>
    </citation>
    <scope>NUCLEOTIDE SEQUENCE [LARGE SCALE GENOMIC DNA]</scope>
    <source>
        <strain evidence="7">ERGS4:02</strain>
    </source>
</reference>
<dbReference type="RefSeq" id="WP_071553331.1">
    <property type="nucleotide sequence ID" value="NZ_CP017886.1"/>
</dbReference>
<feature type="transmembrane region" description="Helical" evidence="4">
    <location>
        <begin position="223"/>
        <end position="242"/>
    </location>
</feature>
<dbReference type="InterPro" id="IPR011701">
    <property type="entry name" value="MFS"/>
</dbReference>
<evidence type="ECO:0000259" key="5">
    <source>
        <dbReference type="PROSITE" id="PS50850"/>
    </source>
</evidence>
<dbReference type="GO" id="GO:0005886">
    <property type="term" value="C:plasma membrane"/>
    <property type="evidence" value="ECO:0007669"/>
    <property type="project" value="TreeGrafter"/>
</dbReference>
<evidence type="ECO:0000256" key="3">
    <source>
        <dbReference type="ARBA" id="ARBA00023136"/>
    </source>
</evidence>
<dbReference type="AlphaFoldDB" id="A0A1J0EN00"/>
<dbReference type="GO" id="GO:0022857">
    <property type="term" value="F:transmembrane transporter activity"/>
    <property type="evidence" value="ECO:0007669"/>
    <property type="project" value="InterPro"/>
</dbReference>
<dbReference type="Gene3D" id="1.20.1250.20">
    <property type="entry name" value="MFS general substrate transporter like domains"/>
    <property type="match status" value="2"/>
</dbReference>
<proteinExistence type="predicted"/>
<sequence>MATSNAQTAASPALATSQSSPLVMRIIGAVALAHLINDLIQSVLPSIYPMLKANYGLTFTQVGLITLTFQLTASLLQPWVGYYTDRHPKPYLLPAGMICTLVGILMMSQVGSFPLILLAAGLIGIGSSTFHPEASRVARLASGGRFGLAQSTFQVGGNAGSAFGPLLAAAIIIPFGQGNVAWFGLFAVFALVVLYGISRWYANHLNLFKLKQGQAATHGLSKGRVISALVVLGLLVFSKYFYMASFTSYFTFYLIEKFDLSVASSQLHLFLFLGAVAAGTFFGGPIGDKVGRKAVIWFSILGVAPFTLILPHVDLFWTSILSVLIGFILASAFSAIVVYAQELVPGNVGMIAGVFFGLMFGFGGIGAALLGHLADIHGIEYVYGLCSFLPLFGVLAIFLPRTKRV</sequence>
<keyword evidence="3 4" id="KW-0472">Membrane</keyword>
<evidence type="ECO:0000256" key="4">
    <source>
        <dbReference type="SAM" id="Phobius"/>
    </source>
</evidence>
<feature type="transmembrane region" description="Helical" evidence="4">
    <location>
        <begin position="381"/>
        <end position="399"/>
    </location>
</feature>
<dbReference type="Proteomes" id="UP000182567">
    <property type="component" value="Chromosome"/>
</dbReference>
<dbReference type="PROSITE" id="PS50850">
    <property type="entry name" value="MFS"/>
    <property type="match status" value="1"/>
</dbReference>
<feature type="transmembrane region" description="Helical" evidence="4">
    <location>
        <begin position="22"/>
        <end position="44"/>
    </location>
</feature>
<dbReference type="OrthoDB" id="9770492at2"/>
<gene>
    <name evidence="6" type="ORF">BLL42_17925</name>
</gene>
<evidence type="ECO:0000313" key="6">
    <source>
        <dbReference type="EMBL" id="APC17517.1"/>
    </source>
</evidence>
<evidence type="ECO:0000256" key="2">
    <source>
        <dbReference type="ARBA" id="ARBA00022989"/>
    </source>
</evidence>
<feature type="domain" description="Major facilitator superfamily (MFS) profile" evidence="5">
    <location>
        <begin position="26"/>
        <end position="405"/>
    </location>
</feature>
<organism evidence="6 7">
    <name type="scientific">Pseudomonas frederiksbergensis</name>
    <dbReference type="NCBI Taxonomy" id="104087"/>
    <lineage>
        <taxon>Bacteria</taxon>
        <taxon>Pseudomonadati</taxon>
        <taxon>Pseudomonadota</taxon>
        <taxon>Gammaproteobacteria</taxon>
        <taxon>Pseudomonadales</taxon>
        <taxon>Pseudomonadaceae</taxon>
        <taxon>Pseudomonas</taxon>
    </lineage>
</organism>
<evidence type="ECO:0000313" key="7">
    <source>
        <dbReference type="Proteomes" id="UP000182567"/>
    </source>
</evidence>
<dbReference type="EMBL" id="CP017886">
    <property type="protein sequence ID" value="APC17517.1"/>
    <property type="molecule type" value="Genomic_DNA"/>
</dbReference>
<dbReference type="CDD" id="cd17478">
    <property type="entry name" value="MFS_FsR"/>
    <property type="match status" value="1"/>
</dbReference>
<name>A0A1J0EN00_9PSED</name>
<protein>
    <submittedName>
        <fullName evidence="6">MFS transporter</fullName>
    </submittedName>
</protein>
<keyword evidence="1 4" id="KW-0812">Transmembrane</keyword>
<dbReference type="InterPro" id="IPR036259">
    <property type="entry name" value="MFS_trans_sf"/>
</dbReference>
<evidence type="ECO:0000256" key="1">
    <source>
        <dbReference type="ARBA" id="ARBA00022692"/>
    </source>
</evidence>
<dbReference type="Pfam" id="PF07690">
    <property type="entry name" value="MFS_1"/>
    <property type="match status" value="1"/>
</dbReference>
<dbReference type="PANTHER" id="PTHR43129:SF1">
    <property type="entry name" value="FOSMIDOMYCIN RESISTANCE PROTEIN"/>
    <property type="match status" value="1"/>
</dbReference>
<accession>A0A1J0EN00</accession>
<feature type="transmembrane region" description="Helical" evidence="4">
    <location>
        <begin position="181"/>
        <end position="202"/>
    </location>
</feature>
<feature type="transmembrane region" description="Helical" evidence="4">
    <location>
        <begin position="319"/>
        <end position="340"/>
    </location>
</feature>
<feature type="transmembrane region" description="Helical" evidence="4">
    <location>
        <begin position="347"/>
        <end position="369"/>
    </location>
</feature>
<dbReference type="PANTHER" id="PTHR43129">
    <property type="entry name" value="FOSMIDOMYCIN RESISTANCE PROTEIN"/>
    <property type="match status" value="1"/>
</dbReference>
<feature type="transmembrane region" description="Helical" evidence="4">
    <location>
        <begin position="56"/>
        <end position="79"/>
    </location>
</feature>
<feature type="transmembrane region" description="Helical" evidence="4">
    <location>
        <begin position="294"/>
        <end position="313"/>
    </location>
</feature>
<dbReference type="SUPFAM" id="SSF103473">
    <property type="entry name" value="MFS general substrate transporter"/>
    <property type="match status" value="1"/>
</dbReference>